<keyword evidence="1" id="KW-0732">Signal</keyword>
<dbReference type="PANTHER" id="PTHR46880">
    <property type="entry name" value="RAS-ASSOCIATING DOMAIN-CONTAINING PROTEIN"/>
    <property type="match status" value="1"/>
</dbReference>
<keyword evidence="4" id="KW-1185">Reference proteome</keyword>
<dbReference type="PANTHER" id="PTHR46880:SF5">
    <property type="entry name" value="DUF4371 DOMAIN-CONTAINING PROTEIN"/>
    <property type="match status" value="1"/>
</dbReference>
<organism evidence="3 4">
    <name type="scientific">Trachymyrmex cornetzi</name>
    <dbReference type="NCBI Taxonomy" id="471704"/>
    <lineage>
        <taxon>Eukaryota</taxon>
        <taxon>Metazoa</taxon>
        <taxon>Ecdysozoa</taxon>
        <taxon>Arthropoda</taxon>
        <taxon>Hexapoda</taxon>
        <taxon>Insecta</taxon>
        <taxon>Pterygota</taxon>
        <taxon>Neoptera</taxon>
        <taxon>Endopterygota</taxon>
        <taxon>Hymenoptera</taxon>
        <taxon>Apocrita</taxon>
        <taxon>Aculeata</taxon>
        <taxon>Formicoidea</taxon>
        <taxon>Formicidae</taxon>
        <taxon>Myrmicinae</taxon>
        <taxon>Trachymyrmex</taxon>
    </lineage>
</organism>
<reference evidence="3 4" key="1">
    <citation type="submission" date="2015-09" db="EMBL/GenBank/DDBJ databases">
        <title>Trachymyrmex cornetzi WGS genome.</title>
        <authorList>
            <person name="Nygaard S."/>
            <person name="Hu H."/>
            <person name="Boomsma J."/>
            <person name="Zhang G."/>
        </authorList>
    </citation>
    <scope>NUCLEOTIDE SEQUENCE [LARGE SCALE GENOMIC DNA]</scope>
    <source>
        <strain evidence="3">Tcor2-1</strain>
        <tissue evidence="3">Whole body</tissue>
    </source>
</reference>
<dbReference type="Pfam" id="PF05699">
    <property type="entry name" value="Dimer_Tnp_hAT"/>
    <property type="match status" value="1"/>
</dbReference>
<feature type="chain" id="PRO_5007582353" description="HAT C-terminal dimerisation domain-containing protein" evidence="1">
    <location>
        <begin position="24"/>
        <end position="80"/>
    </location>
</feature>
<dbReference type="InterPro" id="IPR008906">
    <property type="entry name" value="HATC_C_dom"/>
</dbReference>
<evidence type="ECO:0000256" key="1">
    <source>
        <dbReference type="SAM" id="SignalP"/>
    </source>
</evidence>
<dbReference type="GO" id="GO:0046983">
    <property type="term" value="F:protein dimerization activity"/>
    <property type="evidence" value="ECO:0007669"/>
    <property type="project" value="InterPro"/>
</dbReference>
<proteinExistence type="predicted"/>
<accession>A0A151IWK6</accession>
<dbReference type="Proteomes" id="UP000078492">
    <property type="component" value="Unassembled WGS sequence"/>
</dbReference>
<dbReference type="EMBL" id="KQ980869">
    <property type="protein sequence ID" value="KYN12087.1"/>
    <property type="molecule type" value="Genomic_DNA"/>
</dbReference>
<evidence type="ECO:0000313" key="3">
    <source>
        <dbReference type="EMBL" id="KYN12087.1"/>
    </source>
</evidence>
<evidence type="ECO:0000259" key="2">
    <source>
        <dbReference type="Pfam" id="PF05699"/>
    </source>
</evidence>
<gene>
    <name evidence="3" type="ORF">ALC57_15754</name>
</gene>
<feature type="signal peptide" evidence="1">
    <location>
        <begin position="1"/>
        <end position="23"/>
    </location>
</feature>
<protein>
    <recommendedName>
        <fullName evidence="2">HAT C-terminal dimerisation domain-containing protein</fullName>
    </recommendedName>
</protein>
<evidence type="ECO:0000313" key="4">
    <source>
        <dbReference type="Proteomes" id="UP000078492"/>
    </source>
</evidence>
<feature type="non-terminal residue" evidence="3">
    <location>
        <position position="1"/>
    </location>
</feature>
<dbReference type="InterPro" id="IPR012337">
    <property type="entry name" value="RNaseH-like_sf"/>
</dbReference>
<name>A0A151IWK6_9HYME</name>
<dbReference type="SUPFAM" id="SSF53098">
    <property type="entry name" value="Ribonuclease H-like"/>
    <property type="match status" value="1"/>
</dbReference>
<sequence length="80" mass="9129">GNKKFGNISKLVLGLLTLPFSNASVERTFSIVNIIKDKLRNKMSIKMVEAILHIHCTLDIECFEFKPTTTMLKRFNSETI</sequence>
<dbReference type="AlphaFoldDB" id="A0A151IWK6"/>
<feature type="domain" description="HAT C-terminal dimerisation" evidence="2">
    <location>
        <begin position="3"/>
        <end position="55"/>
    </location>
</feature>